<evidence type="ECO:0000256" key="1">
    <source>
        <dbReference type="SAM" id="MobiDB-lite"/>
    </source>
</evidence>
<dbReference type="CDD" id="cd23818">
    <property type="entry name" value="RWD_RNF25"/>
    <property type="match status" value="1"/>
</dbReference>
<evidence type="ECO:0000313" key="3">
    <source>
        <dbReference type="EMBL" id="CAK7322613.1"/>
    </source>
</evidence>
<dbReference type="Proteomes" id="UP001314170">
    <property type="component" value="Unassembled WGS sequence"/>
</dbReference>
<name>A0AAV1QNU4_9ROSI</name>
<protein>
    <recommendedName>
        <fullName evidence="2">RWD domain-containing protein</fullName>
    </recommendedName>
</protein>
<dbReference type="GO" id="GO:0010468">
    <property type="term" value="P:regulation of gene expression"/>
    <property type="evidence" value="ECO:0007669"/>
    <property type="project" value="UniProtKB-ARBA"/>
</dbReference>
<dbReference type="GO" id="GO:0009893">
    <property type="term" value="P:positive regulation of metabolic process"/>
    <property type="evidence" value="ECO:0007669"/>
    <property type="project" value="UniProtKB-ARBA"/>
</dbReference>
<feature type="compositionally biased region" description="Basic residues" evidence="1">
    <location>
        <begin position="1"/>
        <end position="23"/>
    </location>
</feature>
<dbReference type="FunFam" id="3.10.110.10:FF:000050">
    <property type="entry name" value="eIF-2-alpha kinase GCN2"/>
    <property type="match status" value="1"/>
</dbReference>
<dbReference type="SUPFAM" id="SSF54495">
    <property type="entry name" value="UBC-like"/>
    <property type="match status" value="1"/>
</dbReference>
<feature type="region of interest" description="Disordered" evidence="1">
    <location>
        <begin position="1"/>
        <end position="34"/>
    </location>
</feature>
<accession>A0AAV1QNU4</accession>
<dbReference type="SMART" id="SM00591">
    <property type="entry name" value="RWD"/>
    <property type="match status" value="1"/>
</dbReference>
<dbReference type="EMBL" id="CAWUPB010000027">
    <property type="protein sequence ID" value="CAK7322613.1"/>
    <property type="molecule type" value="Genomic_DNA"/>
</dbReference>
<keyword evidence="4" id="KW-1185">Reference proteome</keyword>
<dbReference type="InterPro" id="IPR016135">
    <property type="entry name" value="UBQ-conjugating_enzyme/RWD"/>
</dbReference>
<feature type="domain" description="RWD" evidence="2">
    <location>
        <begin position="40"/>
        <end position="127"/>
    </location>
</feature>
<dbReference type="GO" id="GO:0051246">
    <property type="term" value="P:regulation of protein metabolic process"/>
    <property type="evidence" value="ECO:0007669"/>
    <property type="project" value="UniProtKB-ARBA"/>
</dbReference>
<organism evidence="3 4">
    <name type="scientific">Dovyalis caffra</name>
    <dbReference type="NCBI Taxonomy" id="77055"/>
    <lineage>
        <taxon>Eukaryota</taxon>
        <taxon>Viridiplantae</taxon>
        <taxon>Streptophyta</taxon>
        <taxon>Embryophyta</taxon>
        <taxon>Tracheophyta</taxon>
        <taxon>Spermatophyta</taxon>
        <taxon>Magnoliopsida</taxon>
        <taxon>eudicotyledons</taxon>
        <taxon>Gunneridae</taxon>
        <taxon>Pentapetalae</taxon>
        <taxon>rosids</taxon>
        <taxon>fabids</taxon>
        <taxon>Malpighiales</taxon>
        <taxon>Salicaceae</taxon>
        <taxon>Flacourtieae</taxon>
        <taxon>Dovyalis</taxon>
    </lineage>
</organism>
<dbReference type="InterPro" id="IPR040213">
    <property type="entry name" value="GIR2-like"/>
</dbReference>
<dbReference type="Pfam" id="PF05773">
    <property type="entry name" value="RWD"/>
    <property type="match status" value="1"/>
</dbReference>
<evidence type="ECO:0000259" key="2">
    <source>
        <dbReference type="PROSITE" id="PS50908"/>
    </source>
</evidence>
<gene>
    <name evidence="3" type="ORF">DCAF_LOCUS223</name>
</gene>
<dbReference type="PROSITE" id="PS50908">
    <property type="entry name" value="RWD"/>
    <property type="match status" value="1"/>
</dbReference>
<proteinExistence type="predicted"/>
<dbReference type="GO" id="GO:0033554">
    <property type="term" value="P:cellular response to stress"/>
    <property type="evidence" value="ECO:0007669"/>
    <property type="project" value="UniProtKB-ARBA"/>
</dbReference>
<dbReference type="PANTHER" id="PTHR12292">
    <property type="entry name" value="RWD DOMAIN-CONTAINING PROTEIN"/>
    <property type="match status" value="1"/>
</dbReference>
<reference evidence="3 4" key="1">
    <citation type="submission" date="2024-01" db="EMBL/GenBank/DDBJ databases">
        <authorList>
            <person name="Waweru B."/>
        </authorList>
    </citation>
    <scope>NUCLEOTIDE SEQUENCE [LARGE SCALE GENOMIC DNA]</scope>
</reference>
<dbReference type="InterPro" id="IPR006575">
    <property type="entry name" value="RWD_dom"/>
</dbReference>
<sequence>MGHSSKKKKKGGGGGGRRSKGRSQSKDNSFNADDNELLAEEITALNAIFQEDCKIVSDSPPQIIIKLRPYSKDMGYEDLDVSALLSVRCLPGYPDKCPRLQITPEKGLTKCDADNLLSLLNDQVKDD</sequence>
<dbReference type="AlphaFoldDB" id="A0AAV1QNU4"/>
<dbReference type="Gene3D" id="3.10.110.10">
    <property type="entry name" value="Ubiquitin Conjugating Enzyme"/>
    <property type="match status" value="1"/>
</dbReference>
<comment type="caution">
    <text evidence="3">The sequence shown here is derived from an EMBL/GenBank/DDBJ whole genome shotgun (WGS) entry which is preliminary data.</text>
</comment>
<evidence type="ECO:0000313" key="4">
    <source>
        <dbReference type="Proteomes" id="UP001314170"/>
    </source>
</evidence>